<dbReference type="EnsemblMetazoa" id="ASTEI05303-RA">
    <property type="protein sequence ID" value="ASTEI05303-PA"/>
    <property type="gene ID" value="ASTEI05303"/>
</dbReference>
<dbReference type="PANTHER" id="PTHR33053:SF9">
    <property type="entry name" value="AGAP000105-PA"/>
    <property type="match status" value="1"/>
</dbReference>
<accession>A0A182YA17</accession>
<sequence>MKGVAYFNHKHGCQKCTVEGKHHSAARVIYFPDIDAPVRTDEDFRALKYGDHHRETSPFIDLLFFDMIKGFPTSDCLHLLDYEITRTYVNCLKSGKLGLHRKWSPDTISRINNVLQNVEIPIDYHR</sequence>
<name>A0A182YA17_ANOST</name>
<keyword evidence="2" id="KW-1185">Reference proteome</keyword>
<dbReference type="VEuPathDB" id="VectorBase:ASTEI20_034128"/>
<dbReference type="AlphaFoldDB" id="A0A182YA17"/>
<proteinExistence type="predicted"/>
<protein>
    <submittedName>
        <fullName evidence="1">Uncharacterized protein</fullName>
    </submittedName>
</protein>
<dbReference type="PANTHER" id="PTHR33053">
    <property type="entry name" value="PROTEIN, PUTATIVE-RELATED"/>
    <property type="match status" value="1"/>
</dbReference>
<dbReference type="Proteomes" id="UP000076408">
    <property type="component" value="Unassembled WGS sequence"/>
</dbReference>
<organism evidence="1 2">
    <name type="scientific">Anopheles stephensi</name>
    <name type="common">Indo-Pakistan malaria mosquito</name>
    <dbReference type="NCBI Taxonomy" id="30069"/>
    <lineage>
        <taxon>Eukaryota</taxon>
        <taxon>Metazoa</taxon>
        <taxon>Ecdysozoa</taxon>
        <taxon>Arthropoda</taxon>
        <taxon>Hexapoda</taxon>
        <taxon>Insecta</taxon>
        <taxon>Pterygota</taxon>
        <taxon>Neoptera</taxon>
        <taxon>Endopterygota</taxon>
        <taxon>Diptera</taxon>
        <taxon>Nematocera</taxon>
        <taxon>Culicoidea</taxon>
        <taxon>Culicidae</taxon>
        <taxon>Anophelinae</taxon>
        <taxon>Anopheles</taxon>
    </lineage>
</organism>
<reference evidence="1" key="2">
    <citation type="submission" date="2020-05" db="UniProtKB">
        <authorList>
            <consortium name="EnsemblMetazoa"/>
        </authorList>
    </citation>
    <scope>IDENTIFICATION</scope>
    <source>
        <strain evidence="1">Indian</strain>
    </source>
</reference>
<evidence type="ECO:0000313" key="2">
    <source>
        <dbReference type="Proteomes" id="UP000076408"/>
    </source>
</evidence>
<reference evidence="2" key="1">
    <citation type="journal article" date="2014" name="Genome Biol.">
        <title>Genome analysis of a major urban malaria vector mosquito, Anopheles stephensi.</title>
        <authorList>
            <person name="Jiang X."/>
            <person name="Peery A."/>
            <person name="Hall A.B."/>
            <person name="Sharma A."/>
            <person name="Chen X.G."/>
            <person name="Waterhouse R.M."/>
            <person name="Komissarov A."/>
            <person name="Riehle M.M."/>
            <person name="Shouche Y."/>
            <person name="Sharakhova M.V."/>
            <person name="Lawson D."/>
            <person name="Pakpour N."/>
            <person name="Arensburger P."/>
            <person name="Davidson V.L."/>
            <person name="Eiglmeier K."/>
            <person name="Emrich S."/>
            <person name="George P."/>
            <person name="Kennedy R.C."/>
            <person name="Mane S.P."/>
            <person name="Maslen G."/>
            <person name="Oringanje C."/>
            <person name="Qi Y."/>
            <person name="Settlage R."/>
            <person name="Tojo M."/>
            <person name="Tubio J.M."/>
            <person name="Unger M.F."/>
            <person name="Wang B."/>
            <person name="Vernick K.D."/>
            <person name="Ribeiro J.M."/>
            <person name="James A.A."/>
            <person name="Michel K."/>
            <person name="Riehle M.A."/>
            <person name="Luckhart S."/>
            <person name="Sharakhov I.V."/>
            <person name="Tu Z."/>
        </authorList>
    </citation>
    <scope>NUCLEOTIDE SEQUENCE [LARGE SCALE GENOMIC DNA]</scope>
    <source>
        <strain evidence="2">Indian</strain>
    </source>
</reference>
<dbReference type="VEuPathDB" id="VectorBase:ASTEI05303"/>
<dbReference type="VEuPathDB" id="VectorBase:ASTE001946"/>
<evidence type="ECO:0000313" key="1">
    <source>
        <dbReference type="EnsemblMetazoa" id="ASTEI05303-PA"/>
    </source>
</evidence>